<dbReference type="InterPro" id="IPR039647">
    <property type="entry name" value="EF_hand_pair_protein_CML-like"/>
</dbReference>
<dbReference type="EMBL" id="GHES01037387">
    <property type="protein sequence ID" value="MPA67946.1"/>
    <property type="molecule type" value="Transcribed_RNA"/>
</dbReference>
<dbReference type="FunFam" id="1.10.238.10:FF:000089">
    <property type="entry name" value="calmodulin-like protein 3"/>
    <property type="match status" value="1"/>
</dbReference>
<evidence type="ECO:0000313" key="7">
    <source>
        <dbReference type="EMBL" id="MPA67946.1"/>
    </source>
</evidence>
<dbReference type="SMART" id="SM00054">
    <property type="entry name" value="EFh"/>
    <property type="match status" value="4"/>
</dbReference>
<evidence type="ECO:0000256" key="2">
    <source>
        <dbReference type="ARBA" id="ARBA00022723"/>
    </source>
</evidence>
<evidence type="ECO:0000256" key="1">
    <source>
        <dbReference type="ARBA" id="ARBA00003291"/>
    </source>
</evidence>
<evidence type="ECO:0000259" key="6">
    <source>
        <dbReference type="PROSITE" id="PS50222"/>
    </source>
</evidence>
<gene>
    <name evidence="7" type="ORF">Din_037387</name>
</gene>
<dbReference type="InterPro" id="IPR002048">
    <property type="entry name" value="EF_hand_dom"/>
</dbReference>
<accession>A0A5B7BIF3</accession>
<dbReference type="Pfam" id="PF13499">
    <property type="entry name" value="EF-hand_7"/>
    <property type="match status" value="2"/>
</dbReference>
<feature type="domain" description="EF-hand" evidence="6">
    <location>
        <begin position="187"/>
        <end position="222"/>
    </location>
</feature>
<dbReference type="FunFam" id="1.10.238.10:FF:000336">
    <property type="entry name" value="HLH domain-containing protein"/>
    <property type="match status" value="1"/>
</dbReference>
<organism evidence="7">
    <name type="scientific">Davidia involucrata</name>
    <name type="common">Dove tree</name>
    <dbReference type="NCBI Taxonomy" id="16924"/>
    <lineage>
        <taxon>Eukaryota</taxon>
        <taxon>Viridiplantae</taxon>
        <taxon>Streptophyta</taxon>
        <taxon>Embryophyta</taxon>
        <taxon>Tracheophyta</taxon>
        <taxon>Spermatophyta</taxon>
        <taxon>Magnoliopsida</taxon>
        <taxon>eudicotyledons</taxon>
        <taxon>Gunneridae</taxon>
        <taxon>Pentapetalae</taxon>
        <taxon>asterids</taxon>
        <taxon>Cornales</taxon>
        <taxon>Nyssaceae</taxon>
        <taxon>Davidia</taxon>
    </lineage>
</organism>
<reference evidence="7" key="1">
    <citation type="submission" date="2019-08" db="EMBL/GenBank/DDBJ databases">
        <title>Reference gene set and small RNA set construction with multiple tissues from Davidia involucrata Baill.</title>
        <authorList>
            <person name="Yang H."/>
            <person name="Zhou C."/>
            <person name="Li G."/>
            <person name="Wang J."/>
            <person name="Gao P."/>
            <person name="Wang M."/>
            <person name="Wang R."/>
            <person name="Zhao Y."/>
        </authorList>
    </citation>
    <scope>NUCLEOTIDE SEQUENCE</scope>
    <source>
        <tissue evidence="7">Mixed with DoveR01_LX</tissue>
    </source>
</reference>
<protein>
    <submittedName>
        <fullName evidence="7">Putative calmodulin-like protein 3</fullName>
    </submittedName>
</protein>
<evidence type="ECO:0000256" key="5">
    <source>
        <dbReference type="SAM" id="MobiDB-lite"/>
    </source>
</evidence>
<name>A0A5B7BIF3_DAVIN</name>
<feature type="domain" description="EF-hand" evidence="6">
    <location>
        <begin position="65"/>
        <end position="100"/>
    </location>
</feature>
<sequence>MLMMTILLLSLLFIVSLFYTLSKFPTKNLIMAWFQSSQASTKVAPTDQKKVMKSTSTSTSSSTTHNKDVLKSIFATFDKNNDGFITKKELRESLKNIGMLMTEREVEEMVEKVDSNGDGLIDLDEFCEMFESALNRDDKEAVMSGEEGDGEAELKEAFDVFDGNGDGLITVEELGMVLSSLGLKEGKRLESCKEMIRNVDMDGDGMVNFDEFKRMLKSGGRLVPVS</sequence>
<dbReference type="SUPFAM" id="SSF47473">
    <property type="entry name" value="EF-hand"/>
    <property type="match status" value="1"/>
</dbReference>
<dbReference type="PANTHER" id="PTHR10891">
    <property type="entry name" value="EF-HAND CALCIUM-BINDING DOMAIN CONTAINING PROTEIN"/>
    <property type="match status" value="1"/>
</dbReference>
<feature type="domain" description="EF-hand" evidence="6">
    <location>
        <begin position="149"/>
        <end position="184"/>
    </location>
</feature>
<keyword evidence="3" id="KW-0677">Repeat</keyword>
<dbReference type="InterPro" id="IPR011992">
    <property type="entry name" value="EF-hand-dom_pair"/>
</dbReference>
<evidence type="ECO:0000256" key="3">
    <source>
        <dbReference type="ARBA" id="ARBA00022737"/>
    </source>
</evidence>
<evidence type="ECO:0000256" key="4">
    <source>
        <dbReference type="ARBA" id="ARBA00022837"/>
    </source>
</evidence>
<dbReference type="AlphaFoldDB" id="A0A5B7BIF3"/>
<keyword evidence="2" id="KW-0479">Metal-binding</keyword>
<feature type="region of interest" description="Disordered" evidence="5">
    <location>
        <begin position="45"/>
        <end position="64"/>
    </location>
</feature>
<dbReference type="GO" id="GO:0005737">
    <property type="term" value="C:cytoplasm"/>
    <property type="evidence" value="ECO:0007669"/>
    <property type="project" value="UniProtKB-ARBA"/>
</dbReference>
<dbReference type="Gene3D" id="1.10.238.10">
    <property type="entry name" value="EF-hand"/>
    <property type="match status" value="2"/>
</dbReference>
<dbReference type="CDD" id="cd00051">
    <property type="entry name" value="EFh"/>
    <property type="match status" value="2"/>
</dbReference>
<dbReference type="InterPro" id="IPR018247">
    <property type="entry name" value="EF_Hand_1_Ca_BS"/>
</dbReference>
<proteinExistence type="predicted"/>
<feature type="compositionally biased region" description="Low complexity" evidence="5">
    <location>
        <begin position="54"/>
        <end position="64"/>
    </location>
</feature>
<dbReference type="GO" id="GO:0005509">
    <property type="term" value="F:calcium ion binding"/>
    <property type="evidence" value="ECO:0007669"/>
    <property type="project" value="InterPro"/>
</dbReference>
<comment type="function">
    <text evidence="1">Potential calcium sensor.</text>
</comment>
<feature type="domain" description="EF-hand" evidence="6">
    <location>
        <begin position="101"/>
        <end position="136"/>
    </location>
</feature>
<dbReference type="PROSITE" id="PS50222">
    <property type="entry name" value="EF_HAND_2"/>
    <property type="match status" value="4"/>
</dbReference>
<keyword evidence="4" id="KW-0106">Calcium</keyword>
<dbReference type="PROSITE" id="PS00018">
    <property type="entry name" value="EF_HAND_1"/>
    <property type="match status" value="4"/>
</dbReference>